<protein>
    <submittedName>
        <fullName evidence="2">Uncharacterized protein</fullName>
    </submittedName>
</protein>
<accession>A0A3S5ANE5</accession>
<keyword evidence="3" id="KW-1185">Reference proteome</keyword>
<sequence>MVRIMLTGGQSPLDTVAMATATATVAAGAAASAANAVVTAASASLGPSRVRSTDLIGPSDNGHGLKLARPNDVSGTGVKRIGCLGNRGGLDGPIVGVKRRRFTEHGEAPLARLPGGGAPSLESPAASLLEKAMIYRRFGGSQVRQHNNNNNNTISPFAPNSPSLWFQSSDSM</sequence>
<dbReference type="Proteomes" id="UP000784294">
    <property type="component" value="Unassembled WGS sequence"/>
</dbReference>
<comment type="caution">
    <text evidence="2">The sequence shown here is derived from an EMBL/GenBank/DDBJ whole genome shotgun (WGS) entry which is preliminary data.</text>
</comment>
<evidence type="ECO:0000313" key="2">
    <source>
        <dbReference type="EMBL" id="VEL20953.1"/>
    </source>
</evidence>
<reference evidence="2" key="1">
    <citation type="submission" date="2018-11" db="EMBL/GenBank/DDBJ databases">
        <authorList>
            <consortium name="Pathogen Informatics"/>
        </authorList>
    </citation>
    <scope>NUCLEOTIDE SEQUENCE</scope>
</reference>
<evidence type="ECO:0000313" key="3">
    <source>
        <dbReference type="Proteomes" id="UP000784294"/>
    </source>
</evidence>
<feature type="region of interest" description="Disordered" evidence="1">
    <location>
        <begin position="143"/>
        <end position="172"/>
    </location>
</feature>
<name>A0A3S5ANE5_9PLAT</name>
<evidence type="ECO:0000256" key="1">
    <source>
        <dbReference type="SAM" id="MobiDB-lite"/>
    </source>
</evidence>
<organism evidence="2 3">
    <name type="scientific">Protopolystoma xenopodis</name>
    <dbReference type="NCBI Taxonomy" id="117903"/>
    <lineage>
        <taxon>Eukaryota</taxon>
        <taxon>Metazoa</taxon>
        <taxon>Spiralia</taxon>
        <taxon>Lophotrochozoa</taxon>
        <taxon>Platyhelminthes</taxon>
        <taxon>Monogenea</taxon>
        <taxon>Polyopisthocotylea</taxon>
        <taxon>Polystomatidea</taxon>
        <taxon>Polystomatidae</taxon>
        <taxon>Protopolystoma</taxon>
    </lineage>
</organism>
<gene>
    <name evidence="2" type="ORF">PXEA_LOCUS14393</name>
</gene>
<proteinExistence type="predicted"/>
<dbReference type="AlphaFoldDB" id="A0A3S5ANE5"/>
<dbReference type="EMBL" id="CAAALY010048778">
    <property type="protein sequence ID" value="VEL20953.1"/>
    <property type="molecule type" value="Genomic_DNA"/>
</dbReference>
<feature type="compositionally biased region" description="Polar residues" evidence="1">
    <location>
        <begin position="153"/>
        <end position="172"/>
    </location>
</feature>